<evidence type="ECO:0000256" key="8">
    <source>
        <dbReference type="RuleBase" id="RU363088"/>
    </source>
</evidence>
<dbReference type="InterPro" id="IPR048256">
    <property type="entry name" value="Tektin-like"/>
</dbReference>
<dbReference type="GO" id="GO:0005737">
    <property type="term" value="C:cytoplasm"/>
    <property type="evidence" value="ECO:0007669"/>
    <property type="project" value="UniProtKB-SubCell"/>
</dbReference>
<dbReference type="GO" id="GO:0015630">
    <property type="term" value="C:microtubule cytoskeleton"/>
    <property type="evidence" value="ECO:0007669"/>
    <property type="project" value="TreeGrafter"/>
</dbReference>
<keyword evidence="6 8" id="KW-1133">Transmembrane helix</keyword>
<evidence type="ECO:0008006" key="11">
    <source>
        <dbReference type="Google" id="ProtNLM"/>
    </source>
</evidence>
<name>A0A060XKF1_ONCMY</name>
<gene>
    <name evidence="9" type="ORF">GSONMT00026983001</name>
</gene>
<protein>
    <recommendedName>
        <fullName evidence="11">Peripheral myelin protein 22</fullName>
    </recommendedName>
</protein>
<dbReference type="PaxDb" id="8022-A0A060XKF1"/>
<dbReference type="PRINTS" id="PR01453">
    <property type="entry name" value="EPMEMFAMILY"/>
</dbReference>
<evidence type="ECO:0000256" key="4">
    <source>
        <dbReference type="ARBA" id="ARBA00022490"/>
    </source>
</evidence>
<evidence type="ECO:0000256" key="3">
    <source>
        <dbReference type="ARBA" id="ARBA00007209"/>
    </source>
</evidence>
<organism evidence="9 10">
    <name type="scientific">Oncorhynchus mykiss</name>
    <name type="common">Rainbow trout</name>
    <name type="synonym">Salmo gairdneri</name>
    <dbReference type="NCBI Taxonomy" id="8022"/>
    <lineage>
        <taxon>Eukaryota</taxon>
        <taxon>Metazoa</taxon>
        <taxon>Chordata</taxon>
        <taxon>Craniata</taxon>
        <taxon>Vertebrata</taxon>
        <taxon>Euteleostomi</taxon>
        <taxon>Actinopterygii</taxon>
        <taxon>Neopterygii</taxon>
        <taxon>Teleostei</taxon>
        <taxon>Protacanthopterygii</taxon>
        <taxon>Salmoniformes</taxon>
        <taxon>Salmonidae</taxon>
        <taxon>Salmoninae</taxon>
        <taxon>Oncorhynchus</taxon>
    </lineage>
</organism>
<dbReference type="EMBL" id="FR905545">
    <property type="protein sequence ID" value="CDQ80083.1"/>
    <property type="molecule type" value="Genomic_DNA"/>
</dbReference>
<reference evidence="9 10" key="1">
    <citation type="journal article" date="2014" name="Nat. Commun.">
        <title>The rainbow trout genome provides novel insights into evolution after whole-genome duplication in vertebrates.</title>
        <authorList>
            <person name="Berthelot C."/>
            <person name="Brunet F."/>
            <person name="Chalopin D."/>
            <person name="Juanchich A."/>
            <person name="Bernard M."/>
            <person name="Noel B."/>
            <person name="Bento P."/>
            <person name="Da Silva C."/>
            <person name="Labadie K."/>
            <person name="Alberti A."/>
            <person name="Aury J.M."/>
            <person name="Louis A."/>
            <person name="Dehais P."/>
            <person name="Bardou P."/>
            <person name="Montfort J."/>
            <person name="Klopp C."/>
            <person name="Cabau C."/>
            <person name="Gaspin C."/>
            <person name="Thorgaard G.H."/>
            <person name="Boussaha M."/>
            <person name="Quillet E."/>
            <person name="Guyomard R."/>
            <person name="Galiana D."/>
            <person name="Bobe J."/>
            <person name="Volff J.N."/>
            <person name="Genet C."/>
            <person name="Wincker P."/>
            <person name="Jaillon O."/>
            <person name="Roest Crollius H."/>
            <person name="Guiguen Y."/>
        </authorList>
    </citation>
    <scope>NUCLEOTIDE SEQUENCE [LARGE SCALE GENOMIC DNA]</scope>
</reference>
<evidence type="ECO:0000256" key="1">
    <source>
        <dbReference type="ARBA" id="ARBA00004141"/>
    </source>
</evidence>
<dbReference type="GO" id="GO:0005634">
    <property type="term" value="C:nucleus"/>
    <property type="evidence" value="ECO:0007669"/>
    <property type="project" value="TreeGrafter"/>
</dbReference>
<feature type="transmembrane region" description="Helical" evidence="8">
    <location>
        <begin position="242"/>
        <end position="268"/>
    </location>
</feature>
<evidence type="ECO:0000313" key="9">
    <source>
        <dbReference type="EMBL" id="CDQ80083.1"/>
    </source>
</evidence>
<dbReference type="InterPro" id="IPR004031">
    <property type="entry name" value="PMP22/EMP/MP20/Claudin"/>
</dbReference>
<dbReference type="Gene3D" id="1.20.140.150">
    <property type="match status" value="1"/>
</dbReference>
<keyword evidence="4" id="KW-0963">Cytoplasm</keyword>
<proteinExistence type="inferred from homology"/>
<dbReference type="Pfam" id="PF00822">
    <property type="entry name" value="PMP22_Claudin"/>
    <property type="match status" value="1"/>
</dbReference>
<evidence type="ECO:0000256" key="5">
    <source>
        <dbReference type="ARBA" id="ARBA00022692"/>
    </source>
</evidence>
<dbReference type="InterPro" id="IPR000435">
    <property type="entry name" value="Tektins"/>
</dbReference>
<dbReference type="STRING" id="8022.A0A060XKF1"/>
<evidence type="ECO:0000256" key="6">
    <source>
        <dbReference type="ARBA" id="ARBA00022989"/>
    </source>
</evidence>
<sequence>MTRTLNIQIPLLQDYFAVKLRAFICTSLGSNRAVQHELERDISDKVTAQIIDKRCHHFRNASDVISYYKGYDLTLWDLSLPDSWSKFTDDNILHSQSQRAVSHKLRDKIEILLNTTSNEMWNQFNTVNVAFTNGMSEPTNAKNRLQTHLAKTLQEILQTEILIDSPKKALRDKECPLMVAQTRLDESTRRPNVELCRTTHTTEFGTVVGLGETCFAHFSSENHFLWNYSHSAVALTPSDKMLLLLLGIVVLHIAALVLLFVSTIVNAWTTGSTSSSDLWNNCSTTNRGYHCDLANTGVWIQAVQALMILSIIFSFISLFLFFCQLFTLQKGGRFFLTGVFQILASLFVMSGAVIYTVMSPEWVPDSEAFGWAYIMAWVAFPLALISGLIYVILRKRE</sequence>
<dbReference type="PANTHER" id="PTHR19960">
    <property type="entry name" value="TEKTIN"/>
    <property type="match status" value="1"/>
</dbReference>
<comment type="similarity">
    <text evidence="3">Belongs to the tektin family.</text>
</comment>
<keyword evidence="5 8" id="KW-0812">Transmembrane</keyword>
<dbReference type="PROSITE" id="PS01221">
    <property type="entry name" value="PMP22_1"/>
    <property type="match status" value="1"/>
</dbReference>
<evidence type="ECO:0000256" key="2">
    <source>
        <dbReference type="ARBA" id="ARBA00004496"/>
    </source>
</evidence>
<feature type="transmembrane region" description="Helical" evidence="8">
    <location>
        <begin position="334"/>
        <end position="358"/>
    </location>
</feature>
<dbReference type="GO" id="GO:0060294">
    <property type="term" value="P:cilium movement involved in cell motility"/>
    <property type="evidence" value="ECO:0007669"/>
    <property type="project" value="InterPro"/>
</dbReference>
<dbReference type="InterPro" id="IPR004032">
    <property type="entry name" value="PMP22_EMP_MP20"/>
</dbReference>
<evidence type="ECO:0000256" key="7">
    <source>
        <dbReference type="ARBA" id="ARBA00023136"/>
    </source>
</evidence>
<dbReference type="Proteomes" id="UP000193380">
    <property type="component" value="Chromosome 23"/>
</dbReference>
<dbReference type="GO" id="GO:0016020">
    <property type="term" value="C:membrane"/>
    <property type="evidence" value="ECO:0007669"/>
    <property type="project" value="UniProtKB-SubCell"/>
</dbReference>
<keyword evidence="7 8" id="KW-0472">Membrane</keyword>
<dbReference type="GO" id="GO:0060271">
    <property type="term" value="P:cilium assembly"/>
    <property type="evidence" value="ECO:0007669"/>
    <property type="project" value="TreeGrafter"/>
</dbReference>
<dbReference type="GO" id="GO:0036126">
    <property type="term" value="C:sperm flagellum"/>
    <property type="evidence" value="ECO:0007669"/>
    <property type="project" value="TreeGrafter"/>
</dbReference>
<evidence type="ECO:0000313" key="10">
    <source>
        <dbReference type="Proteomes" id="UP000193380"/>
    </source>
</evidence>
<dbReference type="Pfam" id="PF03148">
    <property type="entry name" value="Tektin"/>
    <property type="match status" value="1"/>
</dbReference>
<comment type="similarity">
    <text evidence="8">Belongs to the PMP-22/EMP/MP20 family.</text>
</comment>
<comment type="subcellular location">
    <subcellularLocation>
        <location evidence="2">Cytoplasm</location>
    </subcellularLocation>
    <subcellularLocation>
        <location evidence="1 8">Membrane</location>
        <topology evidence="1 8">Multi-pass membrane protein</topology>
    </subcellularLocation>
</comment>
<dbReference type="AlphaFoldDB" id="A0A060XKF1"/>
<feature type="transmembrane region" description="Helical" evidence="8">
    <location>
        <begin position="370"/>
        <end position="393"/>
    </location>
</feature>
<dbReference type="PROSITE" id="PS01222">
    <property type="entry name" value="PMP22_2"/>
    <property type="match status" value="1"/>
</dbReference>
<feature type="transmembrane region" description="Helical" evidence="8">
    <location>
        <begin position="298"/>
        <end position="322"/>
    </location>
</feature>
<accession>A0A060XKF1</accession>
<dbReference type="PANTHER" id="PTHR19960:SF11">
    <property type="entry name" value="TEKTIN"/>
    <property type="match status" value="1"/>
</dbReference>